<protein>
    <submittedName>
        <fullName evidence="1">Uncharacterized protein</fullName>
    </submittedName>
</protein>
<organism evidence="1 2">
    <name type="scientific">Sphenostylis stenocarpa</name>
    <dbReference type="NCBI Taxonomy" id="92480"/>
    <lineage>
        <taxon>Eukaryota</taxon>
        <taxon>Viridiplantae</taxon>
        <taxon>Streptophyta</taxon>
        <taxon>Embryophyta</taxon>
        <taxon>Tracheophyta</taxon>
        <taxon>Spermatophyta</taxon>
        <taxon>Magnoliopsida</taxon>
        <taxon>eudicotyledons</taxon>
        <taxon>Gunneridae</taxon>
        <taxon>Pentapetalae</taxon>
        <taxon>rosids</taxon>
        <taxon>fabids</taxon>
        <taxon>Fabales</taxon>
        <taxon>Fabaceae</taxon>
        <taxon>Papilionoideae</taxon>
        <taxon>50 kb inversion clade</taxon>
        <taxon>NPAAA clade</taxon>
        <taxon>indigoferoid/millettioid clade</taxon>
        <taxon>Phaseoleae</taxon>
        <taxon>Sphenostylis</taxon>
    </lineage>
</organism>
<keyword evidence="2" id="KW-1185">Reference proteome</keyword>
<proteinExistence type="predicted"/>
<dbReference type="Gramene" id="rna-AYBTSS11_LOCUS27017">
    <property type="protein sequence ID" value="CAJ1974929.1"/>
    <property type="gene ID" value="gene-AYBTSS11_LOCUS27017"/>
</dbReference>
<gene>
    <name evidence="1" type="ORF">AYBTSS11_LOCUS27017</name>
</gene>
<evidence type="ECO:0000313" key="2">
    <source>
        <dbReference type="Proteomes" id="UP001189624"/>
    </source>
</evidence>
<feature type="non-terminal residue" evidence="1">
    <location>
        <position position="1"/>
    </location>
</feature>
<evidence type="ECO:0000313" key="1">
    <source>
        <dbReference type="EMBL" id="CAJ1974929.1"/>
    </source>
</evidence>
<dbReference type="AlphaFoldDB" id="A0AA86T1F3"/>
<dbReference type="EMBL" id="OY731406">
    <property type="protein sequence ID" value="CAJ1974929.1"/>
    <property type="molecule type" value="Genomic_DNA"/>
</dbReference>
<dbReference type="Proteomes" id="UP001189624">
    <property type="component" value="Chromosome 9"/>
</dbReference>
<reference evidence="1" key="1">
    <citation type="submission" date="2023-10" db="EMBL/GenBank/DDBJ databases">
        <authorList>
            <person name="Domelevo Entfellner J.-B."/>
        </authorList>
    </citation>
    <scope>NUCLEOTIDE SEQUENCE</scope>
</reference>
<name>A0AA86T1F3_9FABA</name>
<sequence>APKVPVKNNSTNRVFLPDFVELSETFKRLVPLSVLAKKEEYHNCSKQIND</sequence>
<accession>A0AA86T1F3</accession>